<protein>
    <submittedName>
        <fullName evidence="3">Cuticle collagen 3A3-like isoform X3</fullName>
    </submittedName>
</protein>
<organism evidence="3 4">
    <name type="scientific">Paramuricea clavata</name>
    <name type="common">Red gorgonian</name>
    <name type="synonym">Violescent sea-whip</name>
    <dbReference type="NCBI Taxonomy" id="317549"/>
    <lineage>
        <taxon>Eukaryota</taxon>
        <taxon>Metazoa</taxon>
        <taxon>Cnidaria</taxon>
        <taxon>Anthozoa</taxon>
        <taxon>Octocorallia</taxon>
        <taxon>Malacalcyonacea</taxon>
        <taxon>Plexauridae</taxon>
        <taxon>Paramuricea</taxon>
    </lineage>
</organism>
<dbReference type="InterPro" id="IPR006052">
    <property type="entry name" value="TNF_dom"/>
</dbReference>
<dbReference type="AlphaFoldDB" id="A0A6S7I5E3"/>
<dbReference type="Gene3D" id="2.60.120.40">
    <property type="match status" value="1"/>
</dbReference>
<evidence type="ECO:0000313" key="4">
    <source>
        <dbReference type="Proteomes" id="UP001152795"/>
    </source>
</evidence>
<dbReference type="EMBL" id="CACRXK020007020">
    <property type="protein sequence ID" value="CAB4011080.1"/>
    <property type="molecule type" value="Genomic_DNA"/>
</dbReference>
<dbReference type="OrthoDB" id="8667946at2759"/>
<proteinExistence type="inferred from homology"/>
<gene>
    <name evidence="3" type="ORF">PACLA_8A021587</name>
</gene>
<dbReference type="InterPro" id="IPR008983">
    <property type="entry name" value="Tumour_necrosis_fac-like_dom"/>
</dbReference>
<reference evidence="3" key="1">
    <citation type="submission" date="2020-04" db="EMBL/GenBank/DDBJ databases">
        <authorList>
            <person name="Alioto T."/>
            <person name="Alioto T."/>
            <person name="Gomez Garrido J."/>
        </authorList>
    </citation>
    <scope>NUCLEOTIDE SEQUENCE</scope>
    <source>
        <strain evidence="3">A484AB</strain>
    </source>
</reference>
<dbReference type="GO" id="GO:0005164">
    <property type="term" value="F:tumor necrosis factor receptor binding"/>
    <property type="evidence" value="ECO:0007669"/>
    <property type="project" value="InterPro"/>
</dbReference>
<evidence type="ECO:0000313" key="3">
    <source>
        <dbReference type="EMBL" id="CAB4011080.1"/>
    </source>
</evidence>
<dbReference type="GO" id="GO:0005581">
    <property type="term" value="C:collagen trimer"/>
    <property type="evidence" value="ECO:0007669"/>
    <property type="project" value="UniProtKB-KW"/>
</dbReference>
<dbReference type="SUPFAM" id="SSF49842">
    <property type="entry name" value="TNF-like"/>
    <property type="match status" value="1"/>
</dbReference>
<comment type="caution">
    <text evidence="3">The sequence shown here is derived from an EMBL/GenBank/DDBJ whole genome shotgun (WGS) entry which is preliminary data.</text>
</comment>
<keyword evidence="3" id="KW-0176">Collagen</keyword>
<dbReference type="Proteomes" id="UP001152795">
    <property type="component" value="Unassembled WGS sequence"/>
</dbReference>
<comment type="similarity">
    <text evidence="1">Belongs to the tumor necrosis factor family.</text>
</comment>
<feature type="domain" description="THD" evidence="2">
    <location>
        <begin position="49"/>
        <end position="79"/>
    </location>
</feature>
<accession>A0A6S7I5E3</accession>
<dbReference type="InterPro" id="IPR021184">
    <property type="entry name" value="TNF_CS"/>
</dbReference>
<dbReference type="GO" id="GO:0006955">
    <property type="term" value="P:immune response"/>
    <property type="evidence" value="ECO:0007669"/>
    <property type="project" value="InterPro"/>
</dbReference>
<dbReference type="PROSITE" id="PS00251">
    <property type="entry name" value="THD_1"/>
    <property type="match status" value="1"/>
</dbReference>
<sequence length="98" mass="10998">MFLTGLSYFQDSPLIHMTGDGKQNKRIDNLDESAVSSWNVTYKAGDISYNKSEGKLTINVKGFYYIYSQMAYCGKIERKVGHTMSINDNDVLKSAITA</sequence>
<dbReference type="Pfam" id="PF00229">
    <property type="entry name" value="TNF"/>
    <property type="match status" value="1"/>
</dbReference>
<name>A0A6S7I5E3_PARCT</name>
<evidence type="ECO:0000256" key="1">
    <source>
        <dbReference type="ARBA" id="ARBA00008670"/>
    </source>
</evidence>
<keyword evidence="4" id="KW-1185">Reference proteome</keyword>
<evidence type="ECO:0000259" key="2">
    <source>
        <dbReference type="Pfam" id="PF00229"/>
    </source>
</evidence>
<dbReference type="GO" id="GO:0016020">
    <property type="term" value="C:membrane"/>
    <property type="evidence" value="ECO:0007669"/>
    <property type="project" value="InterPro"/>
</dbReference>